<name>A0AAW0USZ9_SCYPA</name>
<feature type="compositionally biased region" description="Low complexity" evidence="1">
    <location>
        <begin position="182"/>
        <end position="191"/>
    </location>
</feature>
<comment type="caution">
    <text evidence="2">The sequence shown here is derived from an EMBL/GenBank/DDBJ whole genome shotgun (WGS) entry which is preliminary data.</text>
</comment>
<evidence type="ECO:0000313" key="3">
    <source>
        <dbReference type="Proteomes" id="UP001487740"/>
    </source>
</evidence>
<dbReference type="Proteomes" id="UP001487740">
    <property type="component" value="Unassembled WGS sequence"/>
</dbReference>
<protein>
    <submittedName>
        <fullName evidence="2">Uncharacterized protein</fullName>
    </submittedName>
</protein>
<organism evidence="2 3">
    <name type="scientific">Scylla paramamosain</name>
    <name type="common">Mud crab</name>
    <dbReference type="NCBI Taxonomy" id="85552"/>
    <lineage>
        <taxon>Eukaryota</taxon>
        <taxon>Metazoa</taxon>
        <taxon>Ecdysozoa</taxon>
        <taxon>Arthropoda</taxon>
        <taxon>Crustacea</taxon>
        <taxon>Multicrustacea</taxon>
        <taxon>Malacostraca</taxon>
        <taxon>Eumalacostraca</taxon>
        <taxon>Eucarida</taxon>
        <taxon>Decapoda</taxon>
        <taxon>Pleocyemata</taxon>
        <taxon>Brachyura</taxon>
        <taxon>Eubrachyura</taxon>
        <taxon>Portunoidea</taxon>
        <taxon>Portunidae</taxon>
        <taxon>Portuninae</taxon>
        <taxon>Scylla</taxon>
    </lineage>
</organism>
<feature type="region of interest" description="Disordered" evidence="1">
    <location>
        <begin position="182"/>
        <end position="207"/>
    </location>
</feature>
<dbReference type="AlphaFoldDB" id="A0AAW0USZ9"/>
<evidence type="ECO:0000256" key="1">
    <source>
        <dbReference type="SAM" id="MobiDB-lite"/>
    </source>
</evidence>
<evidence type="ECO:0000313" key="2">
    <source>
        <dbReference type="EMBL" id="KAK8402860.1"/>
    </source>
</evidence>
<gene>
    <name evidence="2" type="ORF">O3P69_000863</name>
</gene>
<dbReference type="EMBL" id="JARAKH010000007">
    <property type="protein sequence ID" value="KAK8402860.1"/>
    <property type="molecule type" value="Genomic_DNA"/>
</dbReference>
<accession>A0AAW0USZ9</accession>
<sequence>MWRESSGASLEDHTPDACAGLRREMLEWQECVACSACNLEEGATSSCNTPRELCQCATDRRTSYSSAGGVTSPSPSLPLVTVRAECFYDTQSFGAKEFGSSDGEHDSLCLSSAEAAPRGGEVRTGRGAAHYQLIAITRPYRRLIGQLSTDAAITVDEEGGGKIAAVHEGGADVNFYRSPNTSPLSVSLSPLTHKPRMPSRQPFPLQR</sequence>
<reference evidence="2 3" key="1">
    <citation type="submission" date="2023-03" db="EMBL/GenBank/DDBJ databases">
        <title>High-quality genome of Scylla paramamosain provides insights in environmental adaptation.</title>
        <authorList>
            <person name="Zhang L."/>
        </authorList>
    </citation>
    <scope>NUCLEOTIDE SEQUENCE [LARGE SCALE GENOMIC DNA]</scope>
    <source>
        <strain evidence="2">LZ_2023a</strain>
        <tissue evidence="2">Muscle</tissue>
    </source>
</reference>
<keyword evidence="3" id="KW-1185">Reference proteome</keyword>
<proteinExistence type="predicted"/>